<dbReference type="EMBL" id="JAWDGP010003346">
    <property type="protein sequence ID" value="KAK3775260.1"/>
    <property type="molecule type" value="Genomic_DNA"/>
</dbReference>
<protein>
    <submittedName>
        <fullName evidence="1">Uncharacterized protein</fullName>
    </submittedName>
</protein>
<dbReference type="AlphaFoldDB" id="A0AAE1DMG9"/>
<reference evidence="1" key="1">
    <citation type="journal article" date="2023" name="G3 (Bethesda)">
        <title>A reference genome for the long-term kleptoplast-retaining sea slug Elysia crispata morphotype clarki.</title>
        <authorList>
            <person name="Eastman K.E."/>
            <person name="Pendleton A.L."/>
            <person name="Shaikh M.A."/>
            <person name="Suttiyut T."/>
            <person name="Ogas R."/>
            <person name="Tomko P."/>
            <person name="Gavelis G."/>
            <person name="Widhalm J.R."/>
            <person name="Wisecaver J.H."/>
        </authorList>
    </citation>
    <scope>NUCLEOTIDE SEQUENCE</scope>
    <source>
        <strain evidence="1">ECLA1</strain>
    </source>
</reference>
<evidence type="ECO:0000313" key="2">
    <source>
        <dbReference type="Proteomes" id="UP001283361"/>
    </source>
</evidence>
<comment type="caution">
    <text evidence="1">The sequence shown here is derived from an EMBL/GenBank/DDBJ whole genome shotgun (WGS) entry which is preliminary data.</text>
</comment>
<gene>
    <name evidence="1" type="ORF">RRG08_044936</name>
</gene>
<proteinExistence type="predicted"/>
<sequence>MKRLEISSDTGNVFLVSTFAANCFYLQRMIYGMQHASSSALSPCDETSIPADFTVQTRAGKTDAQLISEDWEGASFLSFFEACKSGGVGSTGTSYREKEGTRN</sequence>
<name>A0AAE1DMG9_9GAST</name>
<evidence type="ECO:0000313" key="1">
    <source>
        <dbReference type="EMBL" id="KAK3775260.1"/>
    </source>
</evidence>
<keyword evidence="2" id="KW-1185">Reference proteome</keyword>
<dbReference type="Proteomes" id="UP001283361">
    <property type="component" value="Unassembled WGS sequence"/>
</dbReference>
<accession>A0AAE1DMG9</accession>
<organism evidence="1 2">
    <name type="scientific">Elysia crispata</name>
    <name type="common">lettuce slug</name>
    <dbReference type="NCBI Taxonomy" id="231223"/>
    <lineage>
        <taxon>Eukaryota</taxon>
        <taxon>Metazoa</taxon>
        <taxon>Spiralia</taxon>
        <taxon>Lophotrochozoa</taxon>
        <taxon>Mollusca</taxon>
        <taxon>Gastropoda</taxon>
        <taxon>Heterobranchia</taxon>
        <taxon>Euthyneura</taxon>
        <taxon>Panpulmonata</taxon>
        <taxon>Sacoglossa</taxon>
        <taxon>Placobranchoidea</taxon>
        <taxon>Plakobranchidae</taxon>
        <taxon>Elysia</taxon>
    </lineage>
</organism>